<reference evidence="1 2" key="1">
    <citation type="submission" date="2019-04" db="EMBL/GenBank/DDBJ databases">
        <authorList>
            <person name="Van Vliet M D."/>
        </authorList>
    </citation>
    <scope>NUCLEOTIDE SEQUENCE [LARGE SCALE GENOMIC DNA]</scope>
    <source>
        <strain evidence="1 2">F21</strain>
    </source>
</reference>
<organism evidence="1 2">
    <name type="scientific">Pontiella sulfatireligans</name>
    <dbReference type="NCBI Taxonomy" id="2750658"/>
    <lineage>
        <taxon>Bacteria</taxon>
        <taxon>Pseudomonadati</taxon>
        <taxon>Kiritimatiellota</taxon>
        <taxon>Kiritimatiellia</taxon>
        <taxon>Kiritimatiellales</taxon>
        <taxon>Pontiellaceae</taxon>
        <taxon>Pontiella</taxon>
    </lineage>
</organism>
<keyword evidence="2" id="KW-1185">Reference proteome</keyword>
<evidence type="ECO:0000313" key="2">
    <source>
        <dbReference type="Proteomes" id="UP000346198"/>
    </source>
</evidence>
<name>A0A6C2UG86_9BACT</name>
<dbReference type="AlphaFoldDB" id="A0A6C2UG86"/>
<dbReference type="Proteomes" id="UP000346198">
    <property type="component" value="Unassembled WGS sequence"/>
</dbReference>
<proteinExistence type="predicted"/>
<evidence type="ECO:0000313" key="1">
    <source>
        <dbReference type="EMBL" id="VGO18226.1"/>
    </source>
</evidence>
<dbReference type="EMBL" id="CAAHFH010000001">
    <property type="protein sequence ID" value="VGO18226.1"/>
    <property type="molecule type" value="Genomic_DNA"/>
</dbReference>
<gene>
    <name evidence="1" type="ORF">SCARR_00277</name>
</gene>
<protein>
    <submittedName>
        <fullName evidence="1">Uncharacterized protein</fullName>
    </submittedName>
</protein>
<sequence length="292" mass="34440">MSNNEELESKRVAQEEWDFAEIFNFAIDNENISVLETAFYYEFLREIPSAPKAVCYFQNQMKLADEILESTEEFQDAKFKEGKLHGHKFMPIIWFLFDFKHFPDAPITNVYRELEEGFCFGYRGSPIREISYTQIMLATDHPSAFHPDTVASQAFRDSFKKIMRKHVFGDIEHHSEFMALGINWNYSDTEILDAVKETISRNRPEKYANNKTKQKRDPLLKALPFSYDYETLLTGLGVFRRFRNCSWSEYVKLYPPPNGQDAGNYKREQGRYMEKAQKALKWFHSHPFPDLP</sequence>
<accession>A0A6C2UG86</accession>
<dbReference type="RefSeq" id="WP_136059730.1">
    <property type="nucleotide sequence ID" value="NZ_CAAHFH010000001.1"/>
</dbReference>